<dbReference type="AlphaFoldDB" id="M2QCS4"/>
<evidence type="ECO:0000313" key="1">
    <source>
        <dbReference type="EMBL" id="EMD34818.1"/>
    </source>
</evidence>
<protein>
    <submittedName>
        <fullName evidence="1">Uncharacterized protein</fullName>
    </submittedName>
</protein>
<name>M2QCS4_CERS8</name>
<reference evidence="1 2" key="1">
    <citation type="journal article" date="2012" name="Proc. Natl. Acad. Sci. U.S.A.">
        <title>Comparative genomics of Ceriporiopsis subvermispora and Phanerochaete chrysosporium provide insight into selective ligninolysis.</title>
        <authorList>
            <person name="Fernandez-Fueyo E."/>
            <person name="Ruiz-Duenas F.J."/>
            <person name="Ferreira P."/>
            <person name="Floudas D."/>
            <person name="Hibbett D.S."/>
            <person name="Canessa P."/>
            <person name="Larrondo L.F."/>
            <person name="James T.Y."/>
            <person name="Seelenfreund D."/>
            <person name="Lobos S."/>
            <person name="Polanco R."/>
            <person name="Tello M."/>
            <person name="Honda Y."/>
            <person name="Watanabe T."/>
            <person name="Watanabe T."/>
            <person name="Ryu J.S."/>
            <person name="Kubicek C.P."/>
            <person name="Schmoll M."/>
            <person name="Gaskell J."/>
            <person name="Hammel K.E."/>
            <person name="St John F.J."/>
            <person name="Vanden Wymelenberg A."/>
            <person name="Sabat G."/>
            <person name="Splinter BonDurant S."/>
            <person name="Syed K."/>
            <person name="Yadav J.S."/>
            <person name="Doddapaneni H."/>
            <person name="Subramanian V."/>
            <person name="Lavin J.L."/>
            <person name="Oguiza J.A."/>
            <person name="Perez G."/>
            <person name="Pisabarro A.G."/>
            <person name="Ramirez L."/>
            <person name="Santoyo F."/>
            <person name="Master E."/>
            <person name="Coutinho P.M."/>
            <person name="Henrissat B."/>
            <person name="Lombard V."/>
            <person name="Magnuson J.K."/>
            <person name="Kuees U."/>
            <person name="Hori C."/>
            <person name="Igarashi K."/>
            <person name="Samejima M."/>
            <person name="Held B.W."/>
            <person name="Barry K.W."/>
            <person name="LaButti K.M."/>
            <person name="Lapidus A."/>
            <person name="Lindquist E.A."/>
            <person name="Lucas S.M."/>
            <person name="Riley R."/>
            <person name="Salamov A.A."/>
            <person name="Hoffmeister D."/>
            <person name="Schwenk D."/>
            <person name="Hadar Y."/>
            <person name="Yarden O."/>
            <person name="de Vries R.P."/>
            <person name="Wiebenga A."/>
            <person name="Stenlid J."/>
            <person name="Eastwood D."/>
            <person name="Grigoriev I.V."/>
            <person name="Berka R.M."/>
            <person name="Blanchette R.A."/>
            <person name="Kersten P."/>
            <person name="Martinez A.T."/>
            <person name="Vicuna R."/>
            <person name="Cullen D."/>
        </authorList>
    </citation>
    <scope>NUCLEOTIDE SEQUENCE [LARGE SCALE GENOMIC DNA]</scope>
    <source>
        <strain evidence="1 2">B</strain>
    </source>
</reference>
<gene>
    <name evidence="1" type="ORF">CERSUDRAFT_86232</name>
</gene>
<sequence length="58" mass="6522">MKRDGRPTLFDVHKCLVRLEIRSVVKCAPFTWIAVVFGSIASDVTEEASSILKQGRRC</sequence>
<dbReference type="EMBL" id="KB445802">
    <property type="protein sequence ID" value="EMD34818.1"/>
    <property type="molecule type" value="Genomic_DNA"/>
</dbReference>
<dbReference type="Proteomes" id="UP000016930">
    <property type="component" value="Unassembled WGS sequence"/>
</dbReference>
<organism evidence="1 2">
    <name type="scientific">Ceriporiopsis subvermispora (strain B)</name>
    <name type="common">White-rot fungus</name>
    <name type="synonym">Gelatoporia subvermispora</name>
    <dbReference type="NCBI Taxonomy" id="914234"/>
    <lineage>
        <taxon>Eukaryota</taxon>
        <taxon>Fungi</taxon>
        <taxon>Dikarya</taxon>
        <taxon>Basidiomycota</taxon>
        <taxon>Agaricomycotina</taxon>
        <taxon>Agaricomycetes</taxon>
        <taxon>Polyporales</taxon>
        <taxon>Gelatoporiaceae</taxon>
        <taxon>Gelatoporia</taxon>
    </lineage>
</organism>
<evidence type="ECO:0000313" key="2">
    <source>
        <dbReference type="Proteomes" id="UP000016930"/>
    </source>
</evidence>
<proteinExistence type="predicted"/>
<accession>M2QCS4</accession>
<dbReference type="HOGENOM" id="CLU_2978924_0_0_1"/>
<keyword evidence="2" id="KW-1185">Reference proteome</keyword>